<sequence length="351" mass="39400">MPSPLRNPDSPDFPHGQPHGYASGCRATYACPATPTCIQIHRARVAERKREGAGGYSDVAAVQQRIRELLQEGWTLSSISRAAGLNKNTALNVMKSRSCHKRTAVRILAVTRADLRAVADHIPVPLVRWKLGSLHAAGFSIRQMAAKLGWSEDAVSHVITGACTRVDSFRADDIDLLFQMWEDARPTGPIATWARSRAKQMGFYPPDYYTEDGQLMDLRPRDALAEEVGRRLEDRAQVATTILKVLRLTLRFRMNAEQIARSADIDPTQVSRIRSAAGLQFIRVKTFEPGATRSVLADTPLNHDRVRKILAVLDQWERDTTLDPFLLVREELGMLKSRQYNLNQRRLKKAA</sequence>
<evidence type="ECO:0000313" key="2">
    <source>
        <dbReference type="Proteomes" id="UP000619788"/>
    </source>
</evidence>
<dbReference type="EMBL" id="BOOJ01000052">
    <property type="protein sequence ID" value="GIH95359.1"/>
    <property type="molecule type" value="Genomic_DNA"/>
</dbReference>
<comment type="caution">
    <text evidence="1">The sequence shown here is derived from an EMBL/GenBank/DDBJ whole genome shotgun (WGS) entry which is preliminary data.</text>
</comment>
<gene>
    <name evidence="1" type="ORF">Psi01_59890</name>
</gene>
<accession>A0A8J3WLJ3</accession>
<protein>
    <submittedName>
        <fullName evidence="1">Uncharacterized protein</fullName>
    </submittedName>
</protein>
<name>A0A8J3WLJ3_9ACTN</name>
<organism evidence="1 2">
    <name type="scientific">Planobispora siamensis</name>
    <dbReference type="NCBI Taxonomy" id="936338"/>
    <lineage>
        <taxon>Bacteria</taxon>
        <taxon>Bacillati</taxon>
        <taxon>Actinomycetota</taxon>
        <taxon>Actinomycetes</taxon>
        <taxon>Streptosporangiales</taxon>
        <taxon>Streptosporangiaceae</taxon>
        <taxon>Planobispora</taxon>
    </lineage>
</organism>
<evidence type="ECO:0000313" key="1">
    <source>
        <dbReference type="EMBL" id="GIH95359.1"/>
    </source>
</evidence>
<proteinExistence type="predicted"/>
<dbReference type="Proteomes" id="UP000619788">
    <property type="component" value="Unassembled WGS sequence"/>
</dbReference>
<reference evidence="1 2" key="1">
    <citation type="submission" date="2021-01" db="EMBL/GenBank/DDBJ databases">
        <title>Whole genome shotgun sequence of Planobispora siamensis NBRC 107568.</title>
        <authorList>
            <person name="Komaki H."/>
            <person name="Tamura T."/>
        </authorList>
    </citation>
    <scope>NUCLEOTIDE SEQUENCE [LARGE SCALE GENOMIC DNA]</scope>
    <source>
        <strain evidence="1 2">NBRC 107568</strain>
    </source>
</reference>
<keyword evidence="2" id="KW-1185">Reference proteome</keyword>
<dbReference type="RefSeq" id="WP_204067456.1">
    <property type="nucleotide sequence ID" value="NZ_BOOJ01000052.1"/>
</dbReference>
<dbReference type="AlphaFoldDB" id="A0A8J3WLJ3"/>